<proteinExistence type="predicted"/>
<dbReference type="InterPro" id="IPR050189">
    <property type="entry name" value="MFS_Efflux_Transporters"/>
</dbReference>
<evidence type="ECO:0000256" key="4">
    <source>
        <dbReference type="ARBA" id="ARBA00022989"/>
    </source>
</evidence>
<feature type="transmembrane region" description="Helical" evidence="6">
    <location>
        <begin position="7"/>
        <end position="31"/>
    </location>
</feature>
<dbReference type="Gene3D" id="1.20.1250.20">
    <property type="entry name" value="MFS general substrate transporter like domains"/>
    <property type="match status" value="1"/>
</dbReference>
<comment type="caution">
    <text evidence="8">The sequence shown here is derived from an EMBL/GenBank/DDBJ whole genome shotgun (WGS) entry which is preliminary data.</text>
</comment>
<gene>
    <name evidence="8" type="ORF">GBK04_09820</name>
</gene>
<dbReference type="InterPro" id="IPR036259">
    <property type="entry name" value="MFS_trans_sf"/>
</dbReference>
<feature type="transmembrane region" description="Helical" evidence="6">
    <location>
        <begin position="245"/>
        <end position="263"/>
    </location>
</feature>
<evidence type="ECO:0000313" key="9">
    <source>
        <dbReference type="Proteomes" id="UP000479293"/>
    </source>
</evidence>
<evidence type="ECO:0000256" key="1">
    <source>
        <dbReference type="ARBA" id="ARBA00004651"/>
    </source>
</evidence>
<feature type="transmembrane region" description="Helical" evidence="6">
    <location>
        <begin position="214"/>
        <end position="233"/>
    </location>
</feature>
<feature type="transmembrane region" description="Helical" evidence="6">
    <location>
        <begin position="368"/>
        <end position="389"/>
    </location>
</feature>
<dbReference type="RefSeq" id="WP_152759114.1">
    <property type="nucleotide sequence ID" value="NZ_WHLY01000002.1"/>
</dbReference>
<dbReference type="SUPFAM" id="SSF103473">
    <property type="entry name" value="MFS general substrate transporter"/>
    <property type="match status" value="1"/>
</dbReference>
<feature type="transmembrane region" description="Helical" evidence="6">
    <location>
        <begin position="132"/>
        <end position="154"/>
    </location>
</feature>
<organism evidence="8 9">
    <name type="scientific">Salmonirosea aquatica</name>
    <dbReference type="NCBI Taxonomy" id="2654236"/>
    <lineage>
        <taxon>Bacteria</taxon>
        <taxon>Pseudomonadati</taxon>
        <taxon>Bacteroidota</taxon>
        <taxon>Cytophagia</taxon>
        <taxon>Cytophagales</taxon>
        <taxon>Spirosomataceae</taxon>
        <taxon>Salmonirosea</taxon>
    </lineage>
</organism>
<dbReference type="Proteomes" id="UP000479293">
    <property type="component" value="Unassembled WGS sequence"/>
</dbReference>
<feature type="transmembrane region" description="Helical" evidence="6">
    <location>
        <begin position="43"/>
        <end position="66"/>
    </location>
</feature>
<dbReference type="GO" id="GO:0022857">
    <property type="term" value="F:transmembrane transporter activity"/>
    <property type="evidence" value="ECO:0007669"/>
    <property type="project" value="InterPro"/>
</dbReference>
<feature type="transmembrane region" description="Helical" evidence="6">
    <location>
        <begin position="160"/>
        <end position="182"/>
    </location>
</feature>
<keyword evidence="2" id="KW-1003">Cell membrane</keyword>
<evidence type="ECO:0000256" key="2">
    <source>
        <dbReference type="ARBA" id="ARBA00022475"/>
    </source>
</evidence>
<protein>
    <submittedName>
        <fullName evidence="8">MFS transporter</fullName>
    </submittedName>
</protein>
<dbReference type="EMBL" id="WHLY01000002">
    <property type="protein sequence ID" value="MPR33657.1"/>
    <property type="molecule type" value="Genomic_DNA"/>
</dbReference>
<reference evidence="8 9" key="1">
    <citation type="submission" date="2019-10" db="EMBL/GenBank/DDBJ databases">
        <title>Draft Genome Sequence of Cytophagaceae sp. SJW1-29.</title>
        <authorList>
            <person name="Choi A."/>
        </authorList>
    </citation>
    <scope>NUCLEOTIDE SEQUENCE [LARGE SCALE GENOMIC DNA]</scope>
    <source>
        <strain evidence="8 9">SJW1-29</strain>
    </source>
</reference>
<dbReference type="CDD" id="cd17324">
    <property type="entry name" value="MFS_NepI_like"/>
    <property type="match status" value="1"/>
</dbReference>
<dbReference type="PANTHER" id="PTHR43124">
    <property type="entry name" value="PURINE EFFLUX PUMP PBUE"/>
    <property type="match status" value="1"/>
</dbReference>
<feature type="domain" description="Major facilitator superfamily (MFS) profile" evidence="7">
    <location>
        <begin position="8"/>
        <end position="396"/>
    </location>
</feature>
<feature type="transmembrane region" description="Helical" evidence="6">
    <location>
        <begin position="73"/>
        <end position="93"/>
    </location>
</feature>
<evidence type="ECO:0000259" key="7">
    <source>
        <dbReference type="PROSITE" id="PS50850"/>
    </source>
</evidence>
<dbReference type="PROSITE" id="PS50850">
    <property type="entry name" value="MFS"/>
    <property type="match status" value="1"/>
</dbReference>
<feature type="transmembrane region" description="Helical" evidence="6">
    <location>
        <begin position="299"/>
        <end position="316"/>
    </location>
</feature>
<feature type="transmembrane region" description="Helical" evidence="6">
    <location>
        <begin position="337"/>
        <end position="356"/>
    </location>
</feature>
<evidence type="ECO:0000256" key="5">
    <source>
        <dbReference type="ARBA" id="ARBA00023136"/>
    </source>
</evidence>
<dbReference type="PANTHER" id="PTHR43124:SF3">
    <property type="entry name" value="CHLORAMPHENICOL EFFLUX PUMP RV0191"/>
    <property type="match status" value="1"/>
</dbReference>
<evidence type="ECO:0000256" key="3">
    <source>
        <dbReference type="ARBA" id="ARBA00022692"/>
    </source>
</evidence>
<dbReference type="GO" id="GO:0005886">
    <property type="term" value="C:plasma membrane"/>
    <property type="evidence" value="ECO:0007669"/>
    <property type="project" value="UniProtKB-SubCell"/>
</dbReference>
<keyword evidence="9" id="KW-1185">Reference proteome</keyword>
<dbReference type="InterPro" id="IPR020846">
    <property type="entry name" value="MFS_dom"/>
</dbReference>
<name>A0A7C9BH80_9BACT</name>
<feature type="transmembrane region" description="Helical" evidence="6">
    <location>
        <begin position="275"/>
        <end position="293"/>
    </location>
</feature>
<feature type="transmembrane region" description="Helical" evidence="6">
    <location>
        <begin position="99"/>
        <end position="120"/>
    </location>
</feature>
<dbReference type="Pfam" id="PF07690">
    <property type="entry name" value="MFS_1"/>
    <property type="match status" value="1"/>
</dbReference>
<dbReference type="AlphaFoldDB" id="A0A7C9BH80"/>
<accession>A0A7C9BH80</accession>
<sequence>MTKQEKILLFVLACINFTHIVDFMIMMPLGPQLMRHFAIGPQAFGFIVSSYSLSAGISGFLAAFVVDRYPRNQVVMLAYAGFVIGTLACGLAPTYQLLIAARILAGVFGGVLGAQVLSIVGDVFAYERRAQAMSIVMTAFSAASVVGVPFGLYIATEFSWHAPFLAVGFLGIGVLALIWRFIPRLDSHLVSKHLRPNPIAVLTTIVRNPNQLRALWLTTTIMLGHFSIIPYLSPYLVSNVGFSESNIYLIYLVGGALTIFSAPMVGKLADRRGKFPIFVVFALLSLIPIYLITHMNPAPLAYVLFVAGLFFIFSNGRLVPTQAMTTSVVLPQNRGGFMAINSSVQLLAQALATYGAGSIIGKTAMGQLTHYGTVGFLAMAAIFSSIFIARYIKPVDAAPQVTPEPEEPVLAE</sequence>
<comment type="subcellular location">
    <subcellularLocation>
        <location evidence="1">Cell membrane</location>
        <topology evidence="1">Multi-pass membrane protein</topology>
    </subcellularLocation>
</comment>
<dbReference type="InterPro" id="IPR011701">
    <property type="entry name" value="MFS"/>
</dbReference>
<evidence type="ECO:0000313" key="8">
    <source>
        <dbReference type="EMBL" id="MPR33657.1"/>
    </source>
</evidence>
<keyword evidence="5 6" id="KW-0472">Membrane</keyword>
<keyword evidence="4 6" id="KW-1133">Transmembrane helix</keyword>
<keyword evidence="3 6" id="KW-0812">Transmembrane</keyword>
<evidence type="ECO:0000256" key="6">
    <source>
        <dbReference type="SAM" id="Phobius"/>
    </source>
</evidence>